<feature type="transmembrane region" description="Helical" evidence="3">
    <location>
        <begin position="546"/>
        <end position="567"/>
    </location>
</feature>
<accession>A0AAD6Z2A4</accession>
<evidence type="ECO:0000313" key="5">
    <source>
        <dbReference type="Proteomes" id="UP001218218"/>
    </source>
</evidence>
<dbReference type="EMBL" id="JARIHO010000101">
    <property type="protein sequence ID" value="KAJ7304519.1"/>
    <property type="molecule type" value="Genomic_DNA"/>
</dbReference>
<feature type="region of interest" description="Disordered" evidence="2">
    <location>
        <begin position="697"/>
        <end position="755"/>
    </location>
</feature>
<evidence type="ECO:0000256" key="1">
    <source>
        <dbReference type="SAM" id="Coils"/>
    </source>
</evidence>
<keyword evidence="1" id="KW-0175">Coiled coil</keyword>
<dbReference type="Proteomes" id="UP001218218">
    <property type="component" value="Unassembled WGS sequence"/>
</dbReference>
<feature type="coiled-coil region" evidence="1">
    <location>
        <begin position="324"/>
        <end position="384"/>
    </location>
</feature>
<evidence type="ECO:0000256" key="2">
    <source>
        <dbReference type="SAM" id="MobiDB-lite"/>
    </source>
</evidence>
<name>A0AAD6Z2A4_9AGAR</name>
<evidence type="ECO:0000256" key="3">
    <source>
        <dbReference type="SAM" id="Phobius"/>
    </source>
</evidence>
<sequence length="755" mass="83153">MSRGAILGPNMPGSALAVQKMLASRSLRVVRRAPVSLPCLAIRTLHWRTPATCRPKLLAHNFWALSRPKTRQYSDEAQVRILEEGIPLQHSGPTTASLLAYGAAHWPAPDVLPAGWSADWARWDYLLTLFAFSPYFLRLPQIEMLVNVKYGIPGEVRPIMYSDAREMLLFSTEVLDQPDESDSDSGAPEARTAQPQKPAQDGDGAGFVFLLNCRTFELWTYDPDVSTSPQNAPSTIQELVLLVAAAPTPAGVPMLKLEPDPEGEAALARILARDPTVIPVLEEEFLGYAPRATERAEELLSADDVHARHKEKWGDAILKLRVYVKETETELEADERELADLRATGSAELRESEGDNFRLDEAAHAQMRAALAETKGKLAEWERQWVEAYGADGEVTRRRLTFAFEACPMVDDRQGLRYLCDVIRPQFDFANTGAFADNELLFIFGRTVTQDAVGLLWETLFVSAYGVFFWLAVWSIARKRLKTPGSVAMLLIVVYLYASSLTLWSLNVVSWFTRTRAFFMRPELALDDRKAASNAAVTALGTPMEALFMFNVRSGLCLCVISIHLLFPDDRGRRRGHLARVGAVCARAVGVIDLTCLTGAGYANQTAMASGGAVCERAELLSWAFSLVTNGACTLTQYILFVDISRDAPIIYVYELFAGMGDQISGMYPTLIIVIVNLHHTLWDDSAPDARADSSMHFTTGAKRSGSDITGEPSGSQAYSGARLQLRTDVEGTGSMAMSVVDKRAYSPDSPGEHV</sequence>
<feature type="region of interest" description="Disordered" evidence="2">
    <location>
        <begin position="176"/>
        <end position="203"/>
    </location>
</feature>
<reference evidence="4" key="1">
    <citation type="submission" date="2023-03" db="EMBL/GenBank/DDBJ databases">
        <title>Massive genome expansion in bonnet fungi (Mycena s.s.) driven by repeated elements and novel gene families across ecological guilds.</title>
        <authorList>
            <consortium name="Lawrence Berkeley National Laboratory"/>
            <person name="Harder C.B."/>
            <person name="Miyauchi S."/>
            <person name="Viragh M."/>
            <person name="Kuo A."/>
            <person name="Thoen E."/>
            <person name="Andreopoulos B."/>
            <person name="Lu D."/>
            <person name="Skrede I."/>
            <person name="Drula E."/>
            <person name="Henrissat B."/>
            <person name="Morin E."/>
            <person name="Kohler A."/>
            <person name="Barry K."/>
            <person name="LaButti K."/>
            <person name="Morin E."/>
            <person name="Salamov A."/>
            <person name="Lipzen A."/>
            <person name="Mereny Z."/>
            <person name="Hegedus B."/>
            <person name="Baldrian P."/>
            <person name="Stursova M."/>
            <person name="Weitz H."/>
            <person name="Taylor A."/>
            <person name="Grigoriev I.V."/>
            <person name="Nagy L.G."/>
            <person name="Martin F."/>
            <person name="Kauserud H."/>
        </authorList>
    </citation>
    <scope>NUCLEOTIDE SEQUENCE</scope>
    <source>
        <strain evidence="4">CBHHK002</strain>
    </source>
</reference>
<evidence type="ECO:0000313" key="4">
    <source>
        <dbReference type="EMBL" id="KAJ7304519.1"/>
    </source>
</evidence>
<proteinExistence type="predicted"/>
<gene>
    <name evidence="4" type="ORF">DFH08DRAFT_945155</name>
</gene>
<feature type="compositionally biased region" description="Basic and acidic residues" evidence="2">
    <location>
        <begin position="741"/>
        <end position="755"/>
    </location>
</feature>
<dbReference type="AlphaFoldDB" id="A0AAD6Z2A4"/>
<keyword evidence="3" id="KW-1133">Transmembrane helix</keyword>
<protein>
    <submittedName>
        <fullName evidence="4">Uncharacterized protein</fullName>
    </submittedName>
</protein>
<keyword evidence="3" id="KW-0812">Transmembrane</keyword>
<keyword evidence="3" id="KW-0472">Membrane</keyword>
<feature type="transmembrane region" description="Helical" evidence="3">
    <location>
        <begin position="489"/>
        <end position="512"/>
    </location>
</feature>
<keyword evidence="5" id="KW-1185">Reference proteome</keyword>
<organism evidence="4 5">
    <name type="scientific">Mycena albidolilacea</name>
    <dbReference type="NCBI Taxonomy" id="1033008"/>
    <lineage>
        <taxon>Eukaryota</taxon>
        <taxon>Fungi</taxon>
        <taxon>Dikarya</taxon>
        <taxon>Basidiomycota</taxon>
        <taxon>Agaricomycotina</taxon>
        <taxon>Agaricomycetes</taxon>
        <taxon>Agaricomycetidae</taxon>
        <taxon>Agaricales</taxon>
        <taxon>Marasmiineae</taxon>
        <taxon>Mycenaceae</taxon>
        <taxon>Mycena</taxon>
    </lineage>
</organism>
<feature type="transmembrane region" description="Helical" evidence="3">
    <location>
        <begin position="455"/>
        <end position="477"/>
    </location>
</feature>
<comment type="caution">
    <text evidence="4">The sequence shown here is derived from an EMBL/GenBank/DDBJ whole genome shotgun (WGS) entry which is preliminary data.</text>
</comment>